<evidence type="ECO:0000313" key="3">
    <source>
        <dbReference type="Proteomes" id="UP000278756"/>
    </source>
</evidence>
<dbReference type="Proteomes" id="UP000278756">
    <property type="component" value="Chromosome 2"/>
</dbReference>
<dbReference type="EMBL" id="AP018828">
    <property type="protein sequence ID" value="BBF82054.1"/>
    <property type="molecule type" value="Genomic_DNA"/>
</dbReference>
<protein>
    <recommendedName>
        <fullName evidence="4">Lipoprotein</fullName>
    </recommendedName>
</protein>
<feature type="signal peptide" evidence="1">
    <location>
        <begin position="1"/>
        <end position="22"/>
    </location>
</feature>
<name>A0A3G9GA28_9CAUL</name>
<sequence length="121" mass="12337">MRGLLPAGLLCALGLVGCQTMAAGKAVPASVDLSDPQTVSRLKAALAPVIGRANIEFGPSAASQTTMLGVLPPPLGPLETHSTAVPTVFDVVLKDGKCLAVRHDTGVETELKGVTCRPVPE</sequence>
<evidence type="ECO:0008006" key="4">
    <source>
        <dbReference type="Google" id="ProtNLM"/>
    </source>
</evidence>
<reference evidence="3" key="1">
    <citation type="journal article" date="2017" name="Biotechnol. Biofuels">
        <title>Evaluation of environmental bacterial communities as a factor affecting the growth of duckweed Lemna minor.</title>
        <authorList>
            <person name="Ishizawa H."/>
            <person name="Kuroda M."/>
            <person name="Morikawa M."/>
            <person name="Ike M."/>
        </authorList>
    </citation>
    <scope>NUCLEOTIDE SEQUENCE [LARGE SCALE GENOMIC DNA]</scope>
    <source>
        <strain evidence="3">M6</strain>
    </source>
</reference>
<reference evidence="3" key="2">
    <citation type="journal article" date="2017" name="Plant Physiol. Biochem.">
        <title>Differential oxidative and antioxidative response of duckweed Lemna minor toward plant growth promoting/inhibiting bacteria.</title>
        <authorList>
            <person name="Ishizawa H."/>
            <person name="Kuroda M."/>
            <person name="Morikawa M."/>
            <person name="Ike M."/>
        </authorList>
    </citation>
    <scope>NUCLEOTIDE SEQUENCE [LARGE SCALE GENOMIC DNA]</scope>
    <source>
        <strain evidence="3">M6</strain>
    </source>
</reference>
<evidence type="ECO:0000256" key="1">
    <source>
        <dbReference type="SAM" id="SignalP"/>
    </source>
</evidence>
<dbReference type="RefSeq" id="WP_126423677.1">
    <property type="nucleotide sequence ID" value="NZ_AP018828.1"/>
</dbReference>
<dbReference type="OrthoDB" id="7173676at2"/>
<gene>
    <name evidence="2" type="ORF">EM6_2674</name>
</gene>
<feature type="chain" id="PRO_5017923863" description="Lipoprotein" evidence="1">
    <location>
        <begin position="23"/>
        <end position="121"/>
    </location>
</feature>
<accession>A0A3G9GA28</accession>
<dbReference type="AlphaFoldDB" id="A0A3G9GA28"/>
<organism evidence="2 3">
    <name type="scientific">Asticcacaulis excentricus</name>
    <dbReference type="NCBI Taxonomy" id="78587"/>
    <lineage>
        <taxon>Bacteria</taxon>
        <taxon>Pseudomonadati</taxon>
        <taxon>Pseudomonadota</taxon>
        <taxon>Alphaproteobacteria</taxon>
        <taxon>Caulobacterales</taxon>
        <taxon>Caulobacteraceae</taxon>
        <taxon>Asticcacaulis</taxon>
    </lineage>
</organism>
<proteinExistence type="predicted"/>
<evidence type="ECO:0000313" key="2">
    <source>
        <dbReference type="EMBL" id="BBF82054.1"/>
    </source>
</evidence>
<dbReference type="PROSITE" id="PS51257">
    <property type="entry name" value="PROKAR_LIPOPROTEIN"/>
    <property type="match status" value="1"/>
</dbReference>
<keyword evidence="1" id="KW-0732">Signal</keyword>